<dbReference type="GO" id="GO:0005794">
    <property type="term" value="C:Golgi apparatus"/>
    <property type="evidence" value="ECO:0007669"/>
    <property type="project" value="TreeGrafter"/>
</dbReference>
<feature type="compositionally biased region" description="Pro residues" evidence="1">
    <location>
        <begin position="80"/>
        <end position="92"/>
    </location>
</feature>
<accession>A0A426YJI4</accession>
<dbReference type="InterPro" id="IPR053250">
    <property type="entry name" value="Glycosyltransferase_77"/>
</dbReference>
<dbReference type="EMBL" id="AMZH03012010">
    <property type="protein sequence ID" value="RRT51830.1"/>
    <property type="molecule type" value="Genomic_DNA"/>
</dbReference>
<feature type="transmembrane region" description="Helical" evidence="2">
    <location>
        <begin position="20"/>
        <end position="44"/>
    </location>
</feature>
<comment type="caution">
    <text evidence="3">The sequence shown here is derived from an EMBL/GenBank/DDBJ whole genome shotgun (WGS) entry which is preliminary data.</text>
</comment>
<dbReference type="PANTHER" id="PTHR46936:SF1">
    <property type="entry name" value="ARABINOSYLTRANSFERASE XEG113"/>
    <property type="match status" value="1"/>
</dbReference>
<evidence type="ECO:0000256" key="2">
    <source>
        <dbReference type="SAM" id="Phobius"/>
    </source>
</evidence>
<keyword evidence="2" id="KW-0472">Membrane</keyword>
<keyword evidence="2" id="KW-1133">Transmembrane helix</keyword>
<dbReference type="Proteomes" id="UP000287651">
    <property type="component" value="Unassembled WGS sequence"/>
</dbReference>
<feature type="region of interest" description="Disordered" evidence="1">
    <location>
        <begin position="59"/>
        <end position="96"/>
    </location>
</feature>
<reference evidence="3 4" key="1">
    <citation type="journal article" date="2014" name="Agronomy (Basel)">
        <title>A Draft Genome Sequence for Ensete ventricosum, the Drought-Tolerant Tree Against Hunger.</title>
        <authorList>
            <person name="Harrison J."/>
            <person name="Moore K.A."/>
            <person name="Paszkiewicz K."/>
            <person name="Jones T."/>
            <person name="Grant M."/>
            <person name="Ambacheew D."/>
            <person name="Muzemil S."/>
            <person name="Studholme D.J."/>
        </authorList>
    </citation>
    <scope>NUCLEOTIDE SEQUENCE [LARGE SCALE GENOMIC DNA]</scope>
</reference>
<name>A0A426YJI4_ENSVE</name>
<keyword evidence="2" id="KW-0812">Transmembrane</keyword>
<sequence length="179" mass="19599">MDAVAERRASKKRRRPDEQLRHTVLLAVYAVAVAGIIFTTVVIFSSVYTSSPVAGAGDGRNGKPLHLVGTSPFSSSSPPSTSPSPPPPPSPSPNDMFTRAVWDVPVDSKMPDLKSFQLTKEMVKHRAKDNIIFVTFGNHAFLDFILNWVKHLTDLNIFDILVGKSGTSQATLDSYKKFT</sequence>
<dbReference type="PANTHER" id="PTHR46936">
    <property type="entry name" value="ARABINOSYLTRANSFERASE XEG113"/>
    <property type="match status" value="1"/>
</dbReference>
<gene>
    <name evidence="3" type="ORF">B296_00021832</name>
</gene>
<proteinExistence type="predicted"/>
<evidence type="ECO:0000256" key="1">
    <source>
        <dbReference type="SAM" id="MobiDB-lite"/>
    </source>
</evidence>
<dbReference type="GO" id="GO:0052636">
    <property type="term" value="F:arabinosyltransferase activity"/>
    <property type="evidence" value="ECO:0007669"/>
    <property type="project" value="TreeGrafter"/>
</dbReference>
<dbReference type="AlphaFoldDB" id="A0A426YJI4"/>
<organism evidence="3 4">
    <name type="scientific">Ensete ventricosum</name>
    <name type="common">Abyssinian banana</name>
    <name type="synonym">Musa ensete</name>
    <dbReference type="NCBI Taxonomy" id="4639"/>
    <lineage>
        <taxon>Eukaryota</taxon>
        <taxon>Viridiplantae</taxon>
        <taxon>Streptophyta</taxon>
        <taxon>Embryophyta</taxon>
        <taxon>Tracheophyta</taxon>
        <taxon>Spermatophyta</taxon>
        <taxon>Magnoliopsida</taxon>
        <taxon>Liliopsida</taxon>
        <taxon>Zingiberales</taxon>
        <taxon>Musaceae</taxon>
        <taxon>Ensete</taxon>
    </lineage>
</organism>
<dbReference type="GO" id="GO:0052325">
    <property type="term" value="P:cell wall pectin biosynthetic process"/>
    <property type="evidence" value="ECO:0007669"/>
    <property type="project" value="TreeGrafter"/>
</dbReference>
<evidence type="ECO:0000313" key="4">
    <source>
        <dbReference type="Proteomes" id="UP000287651"/>
    </source>
</evidence>
<evidence type="ECO:0000313" key="3">
    <source>
        <dbReference type="EMBL" id="RRT51830.1"/>
    </source>
</evidence>
<protein>
    <submittedName>
        <fullName evidence="3">Uncharacterized protein</fullName>
    </submittedName>
</protein>